<dbReference type="Gene3D" id="2.170.270.10">
    <property type="entry name" value="SET domain"/>
    <property type="match status" value="1"/>
</dbReference>
<proteinExistence type="predicted"/>
<dbReference type="AlphaFoldDB" id="A0A3M7DV76"/>
<protein>
    <recommendedName>
        <fullName evidence="2">SET domain-containing protein</fullName>
    </recommendedName>
</protein>
<dbReference type="SUPFAM" id="SSF82199">
    <property type="entry name" value="SET domain"/>
    <property type="match status" value="1"/>
</dbReference>
<feature type="compositionally biased region" description="Basic and acidic residues" evidence="1">
    <location>
        <begin position="14"/>
        <end position="26"/>
    </location>
</feature>
<feature type="domain" description="SET" evidence="2">
    <location>
        <begin position="77"/>
        <end position="218"/>
    </location>
</feature>
<evidence type="ECO:0000256" key="1">
    <source>
        <dbReference type="SAM" id="MobiDB-lite"/>
    </source>
</evidence>
<dbReference type="PROSITE" id="PS50280">
    <property type="entry name" value="SET"/>
    <property type="match status" value="1"/>
</dbReference>
<dbReference type="Proteomes" id="UP000269539">
    <property type="component" value="Unassembled WGS sequence"/>
</dbReference>
<evidence type="ECO:0000313" key="3">
    <source>
        <dbReference type="EMBL" id="RMY68259.1"/>
    </source>
</evidence>
<evidence type="ECO:0000259" key="2">
    <source>
        <dbReference type="PROSITE" id="PS50280"/>
    </source>
</evidence>
<gene>
    <name evidence="3" type="ORF">D0864_11392</name>
</gene>
<feature type="region of interest" description="Disordered" evidence="1">
    <location>
        <begin position="1"/>
        <end position="29"/>
    </location>
</feature>
<reference evidence="3 4" key="1">
    <citation type="journal article" date="2018" name="BMC Genomics">
        <title>Genomic evidence for intraspecific hybridization in a clonal and extremely halotolerant yeast.</title>
        <authorList>
            <person name="Gostincar C."/>
            <person name="Stajich J.E."/>
            <person name="Zupancic J."/>
            <person name="Zalar P."/>
            <person name="Gunde-Cimerman N."/>
        </authorList>
    </citation>
    <scope>NUCLEOTIDE SEQUENCE [LARGE SCALE GENOMIC DNA]</scope>
    <source>
        <strain evidence="3 4">EXF-10513</strain>
    </source>
</reference>
<dbReference type="InterPro" id="IPR046341">
    <property type="entry name" value="SET_dom_sf"/>
</dbReference>
<dbReference type="VEuPathDB" id="FungiDB:BTJ68_00875"/>
<evidence type="ECO:0000313" key="4">
    <source>
        <dbReference type="Proteomes" id="UP000269539"/>
    </source>
</evidence>
<accession>A0A3M7DV76</accession>
<comment type="caution">
    <text evidence="3">The sequence shown here is derived from an EMBL/GenBank/DDBJ whole genome shotgun (WGS) entry which is preliminary data.</text>
</comment>
<sequence length="247" mass="27579">MPSKNPKQATAAEDTAKEPKAYDHPLPDNWPEDVTFIPDLTYSDRVTQEQRAGLSRTTVDSAAWLKVPKDLATIVCPRVKVTTIQDQKHPACGQRGLFAAEHLIPDAFIIAYRGHVHTNSLSDCDPHSDYDLSLDRELGLSVDAATSGNESRFANDYRGIAERPNAEFRDCFIQVPCSKRADGFRWERRVGIFVLSAGKAGLRKKGIREGEEIVVSYGKGYWEGRKTLASFRKDDEMLRIAQLALDA</sequence>
<name>A0A3M7DV76_HORWE</name>
<dbReference type="EMBL" id="QWIO01001655">
    <property type="protein sequence ID" value="RMY68259.1"/>
    <property type="molecule type" value="Genomic_DNA"/>
</dbReference>
<dbReference type="InterPro" id="IPR001214">
    <property type="entry name" value="SET_dom"/>
</dbReference>
<organism evidence="3 4">
    <name type="scientific">Hortaea werneckii</name>
    <name type="common">Black yeast</name>
    <name type="synonym">Cladosporium werneckii</name>
    <dbReference type="NCBI Taxonomy" id="91943"/>
    <lineage>
        <taxon>Eukaryota</taxon>
        <taxon>Fungi</taxon>
        <taxon>Dikarya</taxon>
        <taxon>Ascomycota</taxon>
        <taxon>Pezizomycotina</taxon>
        <taxon>Dothideomycetes</taxon>
        <taxon>Dothideomycetidae</taxon>
        <taxon>Mycosphaerellales</taxon>
        <taxon>Teratosphaeriaceae</taxon>
        <taxon>Hortaea</taxon>
    </lineage>
</organism>